<name>A0A955LW29_UNCKA</name>
<protein>
    <submittedName>
        <fullName evidence="2">Uncharacterized protein</fullName>
    </submittedName>
</protein>
<reference evidence="2" key="1">
    <citation type="submission" date="2020-04" db="EMBL/GenBank/DDBJ databases">
        <authorList>
            <person name="Zhang T."/>
        </authorList>
    </citation>
    <scope>NUCLEOTIDE SEQUENCE</scope>
    <source>
        <strain evidence="2">HKST-UBA02</strain>
    </source>
</reference>
<proteinExistence type="predicted"/>
<evidence type="ECO:0000313" key="2">
    <source>
        <dbReference type="EMBL" id="MCA9397726.1"/>
    </source>
</evidence>
<sequence length="304" mass="33764">MSRHAILLKVVAAVIVSVFVIGGAGYGVYKYNQISSENHQLLTQLEFERNEKIDRLEAELEAMKQSDTLDGRDSEADVSVSLVENSVVASAPKVETVVQERVVYVPQAPVSTQPEVAAANEAQNEPDTLVTENTDLKVINVEHVIDEEENLIRIDWETTLASDSRLILDEKEVFNSNNSDSTEHFVIINALSESKKYNYEIVAKIGAVEDSYFGKFQAPREYVVRFGEIDDEGCTEVITEDTEGYPLSGALLKLSGYYGSGTSNFAGDTVEAYTDAKGVIAYCDPIERFWVVDVVTKEVYYDSR</sequence>
<keyword evidence="1" id="KW-0812">Transmembrane</keyword>
<dbReference type="EMBL" id="JAGQKY010000118">
    <property type="protein sequence ID" value="MCA9397726.1"/>
    <property type="molecule type" value="Genomic_DNA"/>
</dbReference>
<feature type="transmembrane region" description="Helical" evidence="1">
    <location>
        <begin position="7"/>
        <end position="29"/>
    </location>
</feature>
<dbReference type="Proteomes" id="UP000699691">
    <property type="component" value="Unassembled WGS sequence"/>
</dbReference>
<evidence type="ECO:0000313" key="3">
    <source>
        <dbReference type="Proteomes" id="UP000699691"/>
    </source>
</evidence>
<keyword evidence="1" id="KW-0472">Membrane</keyword>
<evidence type="ECO:0000256" key="1">
    <source>
        <dbReference type="SAM" id="Phobius"/>
    </source>
</evidence>
<reference evidence="2" key="2">
    <citation type="journal article" date="2021" name="Microbiome">
        <title>Successional dynamics and alternative stable states in a saline activated sludge microbial community over 9 years.</title>
        <authorList>
            <person name="Wang Y."/>
            <person name="Ye J."/>
            <person name="Ju F."/>
            <person name="Liu L."/>
            <person name="Boyd J.A."/>
            <person name="Deng Y."/>
            <person name="Parks D.H."/>
            <person name="Jiang X."/>
            <person name="Yin X."/>
            <person name="Woodcroft B.J."/>
            <person name="Tyson G.W."/>
            <person name="Hugenholtz P."/>
            <person name="Polz M.F."/>
            <person name="Zhang T."/>
        </authorList>
    </citation>
    <scope>NUCLEOTIDE SEQUENCE</scope>
    <source>
        <strain evidence="2">HKST-UBA02</strain>
    </source>
</reference>
<dbReference type="AlphaFoldDB" id="A0A955LW29"/>
<keyword evidence="1" id="KW-1133">Transmembrane helix</keyword>
<gene>
    <name evidence="2" type="ORF">KC573_02755</name>
</gene>
<organism evidence="2 3">
    <name type="scientific">candidate division WWE3 bacterium</name>
    <dbReference type="NCBI Taxonomy" id="2053526"/>
    <lineage>
        <taxon>Bacteria</taxon>
        <taxon>Katanobacteria</taxon>
    </lineage>
</organism>
<accession>A0A955LW29</accession>
<comment type="caution">
    <text evidence="2">The sequence shown here is derived from an EMBL/GenBank/DDBJ whole genome shotgun (WGS) entry which is preliminary data.</text>
</comment>